<feature type="region of interest" description="Disordered" evidence="3">
    <location>
        <begin position="306"/>
        <end position="331"/>
    </location>
</feature>
<feature type="transmembrane region" description="Helical" evidence="4">
    <location>
        <begin position="102"/>
        <end position="123"/>
    </location>
</feature>
<dbReference type="PROSITE" id="PS50090">
    <property type="entry name" value="MYB_LIKE"/>
    <property type="match status" value="1"/>
</dbReference>
<feature type="domain" description="HTH myb-type" evidence="6">
    <location>
        <begin position="555"/>
        <end position="614"/>
    </location>
</feature>
<dbReference type="SMART" id="SM00717">
    <property type="entry name" value="SANT"/>
    <property type="match status" value="1"/>
</dbReference>
<dbReference type="GO" id="GO:0005634">
    <property type="term" value="C:nucleus"/>
    <property type="evidence" value="ECO:0007669"/>
    <property type="project" value="UniProtKB-SubCell"/>
</dbReference>
<keyword evidence="8" id="KW-1185">Reference proteome</keyword>
<feature type="domain" description="Myb-like" evidence="5">
    <location>
        <begin position="562"/>
        <end position="610"/>
    </location>
</feature>
<evidence type="ECO:0000256" key="4">
    <source>
        <dbReference type="SAM" id="Phobius"/>
    </source>
</evidence>
<evidence type="ECO:0000313" key="7">
    <source>
        <dbReference type="EMBL" id="KAK9078383.1"/>
    </source>
</evidence>
<protein>
    <submittedName>
        <fullName evidence="7">Uncharacterized protein</fullName>
    </submittedName>
</protein>
<feature type="region of interest" description="Disordered" evidence="3">
    <location>
        <begin position="347"/>
        <end position="410"/>
    </location>
</feature>
<feature type="compositionally biased region" description="Polar residues" evidence="3">
    <location>
        <begin position="516"/>
        <end position="529"/>
    </location>
</feature>
<feature type="region of interest" description="Disordered" evidence="3">
    <location>
        <begin position="199"/>
        <end position="227"/>
    </location>
</feature>
<proteinExistence type="predicted"/>
<evidence type="ECO:0000256" key="3">
    <source>
        <dbReference type="SAM" id="MobiDB-lite"/>
    </source>
</evidence>
<accession>A0AAP0DWE4</accession>
<dbReference type="InterPro" id="IPR017930">
    <property type="entry name" value="Myb_dom"/>
</dbReference>
<organism evidence="7 8">
    <name type="scientific">Deinandra increscens subsp. villosa</name>
    <dbReference type="NCBI Taxonomy" id="3103831"/>
    <lineage>
        <taxon>Eukaryota</taxon>
        <taxon>Viridiplantae</taxon>
        <taxon>Streptophyta</taxon>
        <taxon>Embryophyta</taxon>
        <taxon>Tracheophyta</taxon>
        <taxon>Spermatophyta</taxon>
        <taxon>Magnoliopsida</taxon>
        <taxon>eudicotyledons</taxon>
        <taxon>Gunneridae</taxon>
        <taxon>Pentapetalae</taxon>
        <taxon>asterids</taxon>
        <taxon>campanulids</taxon>
        <taxon>Asterales</taxon>
        <taxon>Asteraceae</taxon>
        <taxon>Asteroideae</taxon>
        <taxon>Heliantheae alliance</taxon>
        <taxon>Madieae</taxon>
        <taxon>Madiinae</taxon>
        <taxon>Deinandra</taxon>
    </lineage>
</organism>
<keyword evidence="4" id="KW-1133">Transmembrane helix</keyword>
<dbReference type="CDD" id="cd11660">
    <property type="entry name" value="SANT_TRF"/>
    <property type="match status" value="1"/>
</dbReference>
<evidence type="ECO:0000259" key="5">
    <source>
        <dbReference type="PROSITE" id="PS50090"/>
    </source>
</evidence>
<comment type="subcellular location">
    <subcellularLocation>
        <location evidence="1">Nucleus</location>
    </subcellularLocation>
</comment>
<evidence type="ECO:0000256" key="1">
    <source>
        <dbReference type="ARBA" id="ARBA00004123"/>
    </source>
</evidence>
<evidence type="ECO:0000256" key="2">
    <source>
        <dbReference type="ARBA" id="ARBA00023242"/>
    </source>
</evidence>
<feature type="compositionally biased region" description="Basic and acidic residues" evidence="3">
    <location>
        <begin position="383"/>
        <end position="397"/>
    </location>
</feature>
<feature type="compositionally biased region" description="Polar residues" evidence="3">
    <location>
        <begin position="347"/>
        <end position="358"/>
    </location>
</feature>
<reference evidence="7 8" key="1">
    <citation type="submission" date="2024-04" db="EMBL/GenBank/DDBJ databases">
        <title>The reference genome of an endangered Asteraceae, Deinandra increscens subsp. villosa, native to the Central Coast of California.</title>
        <authorList>
            <person name="Guilliams M."/>
            <person name="Hasenstab-Lehman K."/>
            <person name="Meyer R."/>
            <person name="Mcevoy S."/>
        </authorList>
    </citation>
    <scope>NUCLEOTIDE SEQUENCE [LARGE SCALE GENOMIC DNA]</scope>
    <source>
        <tissue evidence="7">Leaf</tissue>
    </source>
</reference>
<name>A0AAP0DWE4_9ASTR</name>
<dbReference type="SUPFAM" id="SSF46689">
    <property type="entry name" value="Homeodomain-like"/>
    <property type="match status" value="1"/>
</dbReference>
<dbReference type="PROSITE" id="PS51294">
    <property type="entry name" value="HTH_MYB"/>
    <property type="match status" value="1"/>
</dbReference>
<comment type="caution">
    <text evidence="7">The sequence shown here is derived from an EMBL/GenBank/DDBJ whole genome shotgun (WGS) entry which is preliminary data.</text>
</comment>
<dbReference type="Gene3D" id="1.10.246.220">
    <property type="match status" value="1"/>
</dbReference>
<dbReference type="InterPro" id="IPR001005">
    <property type="entry name" value="SANT/Myb"/>
</dbReference>
<feature type="region of interest" description="Disordered" evidence="3">
    <location>
        <begin position="509"/>
        <end position="529"/>
    </location>
</feature>
<feature type="compositionally biased region" description="Basic and acidic residues" evidence="3">
    <location>
        <begin position="306"/>
        <end position="320"/>
    </location>
</feature>
<dbReference type="AlphaFoldDB" id="A0AAP0DWE4"/>
<dbReference type="Pfam" id="PF00249">
    <property type="entry name" value="Myb_DNA-binding"/>
    <property type="match status" value="1"/>
</dbReference>
<dbReference type="EMBL" id="JBCNJP010000006">
    <property type="protein sequence ID" value="KAK9078383.1"/>
    <property type="molecule type" value="Genomic_DNA"/>
</dbReference>
<keyword evidence="4" id="KW-0812">Transmembrane</keyword>
<dbReference type="PANTHER" id="PTHR47122">
    <property type="entry name" value="MYB-LIKE DNA-BINDING DOMAIN CONTAINING PROTEIN, EXPRESSED"/>
    <property type="match status" value="1"/>
</dbReference>
<sequence length="677" mass="75678">METVVAVEEGGRNKEESASAIVIARPDSSKRIADPVVYKLARVVGDGIYIPATDDEVMKAEDLIDHKSSLHFVLGNSQAAVCTSNDDTFVPEFTPIDCELEALYIGFRILFFFGSTFMLMILLNGKKIIADILKFEDLNTQGEISDAVVDTTVDLGKLNPRFEVLFCLIIMQASAHLEVQVILYLFRIYKLQEVTQSESTPVDGDQSGDRKQADPLPGSAASEPSSSTIYASWKPDFSKLKGEICLDNLSVKDLHATFKATFGRETSVKDKQWLKRRISMGLSNSCDVSITTFNIENNQLQKKDKLEDCSNEDENRDKDSFNGLEEQNVSGDHKVLVGQSQTVQMEDHFSGNSKSVQSDAPKRHIAFEDDNQGNKRVRKPTRRYIEEVSESDSREYTGRPVSSVRSSGNVPRTRIRPIYNIQPIRRPLVTRQDSLGGSGVEIPYVSRIRRGRPRENFMALMKFQPYGMGMTTGLVKKAHDAHDPESDIDIENHEVKDTPATGWPLQPLIKEPGENEQYSEQSADLNNNSDGHVDSYADVDSDENILTVPTAKGGMRRKHHRPWTLSEVVKLVEGVSRYGAGRWSEIKRIAFATCSHRTSVDLKDKWRNLLRASFAQLPAEKGAQNSKKHSSIPIPAPILLRVRELAEMQSQVSPDLKAVKFDGHSGRNVNDMKSGFL</sequence>
<dbReference type="InterPro" id="IPR009057">
    <property type="entry name" value="Homeodomain-like_sf"/>
</dbReference>
<evidence type="ECO:0000313" key="8">
    <source>
        <dbReference type="Proteomes" id="UP001408789"/>
    </source>
</evidence>
<keyword evidence="2" id="KW-0539">Nucleus</keyword>
<dbReference type="PANTHER" id="PTHR47122:SF4">
    <property type="entry name" value="TRF-LIKE 3"/>
    <property type="match status" value="1"/>
</dbReference>
<keyword evidence="4" id="KW-0472">Membrane</keyword>
<dbReference type="Proteomes" id="UP001408789">
    <property type="component" value="Unassembled WGS sequence"/>
</dbReference>
<evidence type="ECO:0000259" key="6">
    <source>
        <dbReference type="PROSITE" id="PS51294"/>
    </source>
</evidence>
<gene>
    <name evidence="7" type="ORF">SSX86_002440</name>
</gene>